<protein>
    <submittedName>
        <fullName evidence="3">Uncharacterized protein</fullName>
    </submittedName>
</protein>
<keyword evidence="4" id="KW-1185">Reference proteome</keyword>
<reference evidence="3 4" key="1">
    <citation type="submission" date="2019-04" db="EMBL/GenBank/DDBJ databases">
        <title>Friends and foes A comparative genomics study of 23 Aspergillus species from section Flavi.</title>
        <authorList>
            <consortium name="DOE Joint Genome Institute"/>
            <person name="Kjaerbolling I."/>
            <person name="Vesth T."/>
            <person name="Frisvad J.C."/>
            <person name="Nybo J.L."/>
            <person name="Theobald S."/>
            <person name="Kildgaard S."/>
            <person name="Isbrandt T."/>
            <person name="Kuo A."/>
            <person name="Sato A."/>
            <person name="Lyhne E.K."/>
            <person name="Kogle M.E."/>
            <person name="Wiebenga A."/>
            <person name="Kun R.S."/>
            <person name="Lubbers R.J."/>
            <person name="Makela M.R."/>
            <person name="Barry K."/>
            <person name="Chovatia M."/>
            <person name="Clum A."/>
            <person name="Daum C."/>
            <person name="Haridas S."/>
            <person name="He G."/>
            <person name="LaButti K."/>
            <person name="Lipzen A."/>
            <person name="Mondo S."/>
            <person name="Riley R."/>
            <person name="Salamov A."/>
            <person name="Simmons B.A."/>
            <person name="Magnuson J.K."/>
            <person name="Henrissat B."/>
            <person name="Mortensen U.H."/>
            <person name="Larsen T.O."/>
            <person name="Devries R.P."/>
            <person name="Grigoriev I.V."/>
            <person name="Machida M."/>
            <person name="Baker S.E."/>
            <person name="Andersen M.R."/>
        </authorList>
    </citation>
    <scope>NUCLEOTIDE SEQUENCE [LARGE SCALE GENOMIC DNA]</scope>
    <source>
        <strain evidence="3 4">IBT 18842</strain>
    </source>
</reference>
<feature type="chain" id="PRO_5024939439" evidence="2">
    <location>
        <begin position="19"/>
        <end position="131"/>
    </location>
</feature>
<dbReference type="Proteomes" id="UP000325780">
    <property type="component" value="Unassembled WGS sequence"/>
</dbReference>
<feature type="region of interest" description="Disordered" evidence="1">
    <location>
        <begin position="28"/>
        <end position="50"/>
    </location>
</feature>
<dbReference type="EMBL" id="ML742037">
    <property type="protein sequence ID" value="KAE8153595.1"/>
    <property type="molecule type" value="Genomic_DNA"/>
</dbReference>
<gene>
    <name evidence="3" type="ORF">BDV25DRAFT_149144</name>
</gene>
<evidence type="ECO:0000313" key="3">
    <source>
        <dbReference type="EMBL" id="KAE8153595.1"/>
    </source>
</evidence>
<accession>A0A5N6U4N3</accession>
<dbReference type="AlphaFoldDB" id="A0A5N6U4N3"/>
<sequence>MKIPILILAALIAYPAVAEPLENPNLKTAPLGGSGGPGNTGHTKSTVQGQRPNNGVCIAYRGNRYENLCIVQEGTGKAKRNIEMPCDPDKQCRRNGDPCTYQSKVDNRGGMSWTVNCAVSRAGGITFEREG</sequence>
<evidence type="ECO:0000256" key="2">
    <source>
        <dbReference type="SAM" id="SignalP"/>
    </source>
</evidence>
<evidence type="ECO:0000313" key="4">
    <source>
        <dbReference type="Proteomes" id="UP000325780"/>
    </source>
</evidence>
<organism evidence="3 4">
    <name type="scientific">Aspergillus avenaceus</name>
    <dbReference type="NCBI Taxonomy" id="36643"/>
    <lineage>
        <taxon>Eukaryota</taxon>
        <taxon>Fungi</taxon>
        <taxon>Dikarya</taxon>
        <taxon>Ascomycota</taxon>
        <taxon>Pezizomycotina</taxon>
        <taxon>Eurotiomycetes</taxon>
        <taxon>Eurotiomycetidae</taxon>
        <taxon>Eurotiales</taxon>
        <taxon>Aspergillaceae</taxon>
        <taxon>Aspergillus</taxon>
        <taxon>Aspergillus subgen. Circumdati</taxon>
    </lineage>
</organism>
<name>A0A5N6U4N3_ASPAV</name>
<proteinExistence type="predicted"/>
<keyword evidence="2" id="KW-0732">Signal</keyword>
<feature type="signal peptide" evidence="2">
    <location>
        <begin position="1"/>
        <end position="18"/>
    </location>
</feature>
<evidence type="ECO:0000256" key="1">
    <source>
        <dbReference type="SAM" id="MobiDB-lite"/>
    </source>
</evidence>